<evidence type="ECO:0000313" key="3">
    <source>
        <dbReference type="Proteomes" id="UP001228563"/>
    </source>
</evidence>
<dbReference type="SUPFAM" id="SSF82771">
    <property type="entry name" value="GIY-YIG endonuclease"/>
    <property type="match status" value="1"/>
</dbReference>
<evidence type="ECO:0000313" key="2">
    <source>
        <dbReference type="EMBL" id="WMT67212.1"/>
    </source>
</evidence>
<dbReference type="EMBL" id="CP096849">
    <property type="protein sequence ID" value="WMT67212.1"/>
    <property type="molecule type" value="Genomic_DNA"/>
</dbReference>
<dbReference type="InterPro" id="IPR035901">
    <property type="entry name" value="GIY-YIG_endonuc_sf"/>
</dbReference>
<dbReference type="RefSeq" id="WP_126534625.1">
    <property type="nucleotide sequence ID" value="NZ_CP096849.1"/>
</dbReference>
<reference evidence="2" key="1">
    <citation type="submission" date="2022-04" db="EMBL/GenBank/DDBJ databases">
        <title>Co-occurrence of mcr-9 and blaNDM-1 in multidrug-resistant Enterobacter kobei strain isolated from an infant with urinary infection.</title>
        <authorList>
            <person name="Zeng H."/>
        </authorList>
    </citation>
    <scope>NUCLEOTIDE SEQUENCE</scope>
    <source>
        <strain evidence="2">EC1382</strain>
    </source>
</reference>
<proteinExistence type="predicted"/>
<gene>
    <name evidence="2" type="ORF">M2B19_06475</name>
</gene>
<organism evidence="2 3">
    <name type="scientific">Enterobacter kobei</name>
    <dbReference type="NCBI Taxonomy" id="208224"/>
    <lineage>
        <taxon>Bacteria</taxon>
        <taxon>Pseudomonadati</taxon>
        <taxon>Pseudomonadota</taxon>
        <taxon>Gammaproteobacteria</taxon>
        <taxon>Enterobacterales</taxon>
        <taxon>Enterobacteriaceae</taxon>
        <taxon>Enterobacter</taxon>
        <taxon>Enterobacter cloacae complex</taxon>
    </lineage>
</organism>
<dbReference type="PROSITE" id="PS50164">
    <property type="entry name" value="GIY_YIG"/>
    <property type="match status" value="1"/>
</dbReference>
<dbReference type="InterPro" id="IPR000305">
    <property type="entry name" value="GIY-YIG_endonuc"/>
</dbReference>
<name>A0AAJ6MMN1_9ENTR</name>
<dbReference type="CDD" id="cd10446">
    <property type="entry name" value="GIY-YIG_unchar_1"/>
    <property type="match status" value="1"/>
</dbReference>
<dbReference type="Gene3D" id="3.40.1440.10">
    <property type="entry name" value="GIY-YIG endonuclease"/>
    <property type="match status" value="1"/>
</dbReference>
<evidence type="ECO:0000259" key="1">
    <source>
        <dbReference type="PROSITE" id="PS50164"/>
    </source>
</evidence>
<sequence length="268" mass="32472">MIELESILNIENDLDYKVHFAVYNYEEEPLDTFLRDKDEWQGWNEWRNGRDDFNRQFIFSLIRFYPQNNRWLFGGIYEVLERNPDRYRIRLVDKHKGLIGRLLIDYPGPGARGRSFRFENHYFKMKVAEIFESEYSGETFRGFDQIQHSFETLEHIIKKQKMDWKRALLNVKGVYLIVDKSNGKKYVGSAYGEQGIWSRWENYVYTGHGWNEGLSLLIKETGIEYARRNFQFSILDFYSMRTDDQIIIDRETYWKRVLCSREFGYNRN</sequence>
<feature type="domain" description="GIY-YIG" evidence="1">
    <location>
        <begin position="170"/>
        <end position="267"/>
    </location>
</feature>
<dbReference type="AlphaFoldDB" id="A0AAJ6MMN1"/>
<protein>
    <submittedName>
        <fullName evidence="2">GIY-YIG nuclease family protein</fullName>
    </submittedName>
</protein>
<accession>A0AAJ6MMN1</accession>
<dbReference type="Proteomes" id="UP001228563">
    <property type="component" value="Chromosome"/>
</dbReference>